<protein>
    <submittedName>
        <fullName evidence="3">Flocculation protein FLO11</fullName>
    </submittedName>
</protein>
<dbReference type="GeneID" id="100900908"/>
<feature type="compositionally biased region" description="Polar residues" evidence="1">
    <location>
        <begin position="342"/>
        <end position="368"/>
    </location>
</feature>
<feature type="region of interest" description="Disordered" evidence="1">
    <location>
        <begin position="39"/>
        <end position="460"/>
    </location>
</feature>
<feature type="compositionally biased region" description="Polar residues" evidence="1">
    <location>
        <begin position="272"/>
        <end position="295"/>
    </location>
</feature>
<feature type="compositionally biased region" description="Polar residues" evidence="1">
    <location>
        <begin position="311"/>
        <end position="333"/>
    </location>
</feature>
<feature type="compositionally biased region" description="Basic and acidic residues" evidence="1">
    <location>
        <begin position="39"/>
        <end position="81"/>
    </location>
</feature>
<feature type="compositionally biased region" description="Polar residues" evidence="1">
    <location>
        <begin position="147"/>
        <end position="158"/>
    </location>
</feature>
<dbReference type="RefSeq" id="XP_003739116.1">
    <property type="nucleotide sequence ID" value="XM_003739068.1"/>
</dbReference>
<dbReference type="AlphaFoldDB" id="A0AAJ6QNW1"/>
<feature type="compositionally biased region" description="Basic and acidic residues" evidence="1">
    <location>
        <begin position="296"/>
        <end position="309"/>
    </location>
</feature>
<name>A0AAJ6QNW1_9ACAR</name>
<evidence type="ECO:0000256" key="1">
    <source>
        <dbReference type="SAM" id="MobiDB-lite"/>
    </source>
</evidence>
<feature type="compositionally biased region" description="Low complexity" evidence="1">
    <location>
        <begin position="242"/>
        <end position="256"/>
    </location>
</feature>
<sequence length="504" mass="54801">MFRREMCAAKKGVEARRNGLAARREEQRNKLMQNLRKVETTEKKVVVPKPKEDASERRARLNQYREMKTRKETELKAERLKTPAFKIGSAPAKERAPASTARKMLDFDFRKKSSTESAVNSKTPAVRKALQFGKAPTNIALPAVKSSEPSNEQVQTKTAVKPDLKENFHPASQVRPGSRNPQTSTKRPVSTQRTTSVTPSANPNMTTPKPGLRMPTPSRNASKGPTPSKTSSVSASKRTPATTSKSNSKTVSTKSTPLKSASTPLRSVGLGSRTQPKKTPQPSPLAGSTRSNVSKQKADLRDTTNEKKKPNSTPKAPTTTPLKRTQSTSNLSRPTPLRSVTKPDQSSHSKTPQTATLKRAQSSNNLSRPNLLRSVAKPSECSQSKTPQVKLQRSTSASTLARKPLTSSSPVAKARSNLSKNLSGSSSNVERARDGGPPNALNTRSNSKLTSVPKPGPMSRIQAAVMKNQQTRADSQKQDPICGEDENLKKWTRLLALARAQQGS</sequence>
<keyword evidence="2" id="KW-1185">Reference proteome</keyword>
<reference evidence="3" key="1">
    <citation type="submission" date="2025-08" db="UniProtKB">
        <authorList>
            <consortium name="RefSeq"/>
        </authorList>
    </citation>
    <scope>IDENTIFICATION</scope>
</reference>
<accession>A0AAJ6QNW1</accession>
<proteinExistence type="predicted"/>
<feature type="compositionally biased region" description="Polar residues" evidence="1">
    <location>
        <begin position="179"/>
        <end position="207"/>
    </location>
</feature>
<dbReference type="KEGG" id="goe:100900908"/>
<feature type="region of interest" description="Disordered" evidence="1">
    <location>
        <begin position="465"/>
        <end position="484"/>
    </location>
</feature>
<feature type="compositionally biased region" description="Basic and acidic residues" evidence="1">
    <location>
        <begin position="103"/>
        <end position="114"/>
    </location>
</feature>
<organism evidence="2 3">
    <name type="scientific">Galendromus occidentalis</name>
    <name type="common">western predatory mite</name>
    <dbReference type="NCBI Taxonomy" id="34638"/>
    <lineage>
        <taxon>Eukaryota</taxon>
        <taxon>Metazoa</taxon>
        <taxon>Ecdysozoa</taxon>
        <taxon>Arthropoda</taxon>
        <taxon>Chelicerata</taxon>
        <taxon>Arachnida</taxon>
        <taxon>Acari</taxon>
        <taxon>Parasitiformes</taxon>
        <taxon>Mesostigmata</taxon>
        <taxon>Gamasina</taxon>
        <taxon>Phytoseioidea</taxon>
        <taxon>Phytoseiidae</taxon>
        <taxon>Typhlodrominae</taxon>
        <taxon>Galendromus</taxon>
    </lineage>
</organism>
<evidence type="ECO:0000313" key="2">
    <source>
        <dbReference type="Proteomes" id="UP000694867"/>
    </source>
</evidence>
<feature type="compositionally biased region" description="Low complexity" evidence="1">
    <location>
        <begin position="416"/>
        <end position="428"/>
    </location>
</feature>
<dbReference type="Proteomes" id="UP000694867">
    <property type="component" value="Unplaced"/>
</dbReference>
<feature type="compositionally biased region" description="Polar residues" evidence="1">
    <location>
        <begin position="380"/>
        <end position="410"/>
    </location>
</feature>
<feature type="compositionally biased region" description="Polar residues" evidence="1">
    <location>
        <begin position="217"/>
        <end position="241"/>
    </location>
</feature>
<gene>
    <name evidence="3" type="primary">LOC100900908</name>
</gene>
<feature type="compositionally biased region" description="Polar residues" evidence="1">
    <location>
        <begin position="440"/>
        <end position="450"/>
    </location>
</feature>
<evidence type="ECO:0000313" key="3">
    <source>
        <dbReference type="RefSeq" id="XP_003739116.1"/>
    </source>
</evidence>